<dbReference type="EMBL" id="CP003362">
    <property type="protein sequence ID" value="AGB48708.1"/>
    <property type="molecule type" value="Genomic_DNA"/>
</dbReference>
<dbReference type="AlphaFoldDB" id="L0KXA4"/>
<dbReference type="KEGG" id="mhz:Metho_0440"/>
<dbReference type="Proteomes" id="UP000010866">
    <property type="component" value="Chromosome"/>
</dbReference>
<proteinExistence type="predicted"/>
<name>L0KXA4_METHD</name>
<dbReference type="STRING" id="867904.Metho_0440"/>
<keyword evidence="2" id="KW-1185">Reference proteome</keyword>
<reference evidence="2" key="1">
    <citation type="submission" date="2012-02" db="EMBL/GenBank/DDBJ databases">
        <title>Complete sequence of chromosome of Methanomethylovorans hollandica DSM 15978.</title>
        <authorList>
            <person name="Lucas S."/>
            <person name="Copeland A."/>
            <person name="Lapidus A."/>
            <person name="Glavina del Rio T."/>
            <person name="Dalin E."/>
            <person name="Tice H."/>
            <person name="Bruce D."/>
            <person name="Goodwin L."/>
            <person name="Pitluck S."/>
            <person name="Peters L."/>
            <person name="Mikhailova N."/>
            <person name="Held B."/>
            <person name="Kyrpides N."/>
            <person name="Mavromatis K."/>
            <person name="Ivanova N."/>
            <person name="Brettin T."/>
            <person name="Detter J.C."/>
            <person name="Han C."/>
            <person name="Larimer F."/>
            <person name="Land M."/>
            <person name="Hauser L."/>
            <person name="Markowitz V."/>
            <person name="Cheng J.-F."/>
            <person name="Hugenholtz P."/>
            <person name="Woyke T."/>
            <person name="Wu D."/>
            <person name="Spring S."/>
            <person name="Schroeder M."/>
            <person name="Brambilla E."/>
            <person name="Klenk H.-P."/>
            <person name="Eisen J.A."/>
        </authorList>
    </citation>
    <scope>NUCLEOTIDE SEQUENCE [LARGE SCALE GENOMIC DNA]</scope>
    <source>
        <strain evidence="2">DSM 15978 / NBRC 107637 / DMS1</strain>
    </source>
</reference>
<sequence length="86" mass="10062">MFDVQINIKILQPKVQSRKCIVILMGSQYRISFNRTLFIHVFTLPHILNNIIKLLYKHLYGLHALKGNTLIEILISHITLNRLLIV</sequence>
<organism evidence="1 2">
    <name type="scientific">Methanomethylovorans hollandica (strain DSM 15978 / NBRC 107637 / DMS1)</name>
    <dbReference type="NCBI Taxonomy" id="867904"/>
    <lineage>
        <taxon>Archaea</taxon>
        <taxon>Methanobacteriati</taxon>
        <taxon>Methanobacteriota</taxon>
        <taxon>Stenosarchaea group</taxon>
        <taxon>Methanomicrobia</taxon>
        <taxon>Methanosarcinales</taxon>
        <taxon>Methanosarcinaceae</taxon>
        <taxon>Methanomethylovorans</taxon>
    </lineage>
</organism>
<evidence type="ECO:0000313" key="1">
    <source>
        <dbReference type="EMBL" id="AGB48708.1"/>
    </source>
</evidence>
<dbReference type="HOGENOM" id="CLU_2490460_0_0_2"/>
<evidence type="ECO:0000313" key="2">
    <source>
        <dbReference type="Proteomes" id="UP000010866"/>
    </source>
</evidence>
<protein>
    <submittedName>
        <fullName evidence="1">Uncharacterized protein</fullName>
    </submittedName>
</protein>
<accession>L0KXA4</accession>
<gene>
    <name evidence="1" type="ordered locus">Metho_0440</name>
</gene>